<evidence type="ECO:0000259" key="4">
    <source>
        <dbReference type="PROSITE" id="PS50160"/>
    </source>
</evidence>
<dbReference type="RefSeq" id="WP_284922162.1">
    <property type="nucleotide sequence ID" value="NZ_CP126980.1"/>
</dbReference>
<dbReference type="Gene3D" id="2.40.50.140">
    <property type="entry name" value="Nucleic acid-binding proteins"/>
    <property type="match status" value="1"/>
</dbReference>
<dbReference type="Gene3D" id="3.30.470.30">
    <property type="entry name" value="DNA ligase/mRNA capping enzyme"/>
    <property type="match status" value="1"/>
</dbReference>
<name>A0ABY8WUQ9_9ACTN</name>
<dbReference type="GO" id="GO:0016874">
    <property type="term" value="F:ligase activity"/>
    <property type="evidence" value="ECO:0007669"/>
    <property type="project" value="UniProtKB-KW"/>
</dbReference>
<reference evidence="5 6" key="1">
    <citation type="submission" date="2023-06" db="EMBL/GenBank/DDBJ databases">
        <authorList>
            <person name="Yushchuk O."/>
            <person name="Binda E."/>
            <person name="Ruckert-Reed C."/>
            <person name="Fedorenko V."/>
            <person name="Kalinowski J."/>
            <person name="Marinelli F."/>
        </authorList>
    </citation>
    <scope>NUCLEOTIDE SEQUENCE [LARGE SCALE GENOMIC DNA]</scope>
    <source>
        <strain evidence="5 6">NRRL 3884</strain>
    </source>
</reference>
<dbReference type="SUPFAM" id="SSF56091">
    <property type="entry name" value="DNA ligase/mRNA capping enzyme, catalytic domain"/>
    <property type="match status" value="1"/>
</dbReference>
<dbReference type="Proteomes" id="UP001240150">
    <property type="component" value="Chromosome"/>
</dbReference>
<dbReference type="PROSITE" id="PS50160">
    <property type="entry name" value="DNA_LIGASE_A3"/>
    <property type="match status" value="1"/>
</dbReference>
<protein>
    <submittedName>
        <fullName evidence="5">ATP-dependent DNA ligase</fullName>
    </submittedName>
</protein>
<evidence type="ECO:0000256" key="1">
    <source>
        <dbReference type="ARBA" id="ARBA00007572"/>
    </source>
</evidence>
<dbReference type="EMBL" id="CP126980">
    <property type="protein sequence ID" value="WIN00633.1"/>
    <property type="molecule type" value="Genomic_DNA"/>
</dbReference>
<comment type="catalytic activity">
    <reaction evidence="3">
        <text>ATP + (deoxyribonucleotide)n-3'-hydroxyl + 5'-phospho-(deoxyribonucleotide)m = (deoxyribonucleotide)n+m + AMP + diphosphate.</text>
        <dbReference type="EC" id="6.5.1.1"/>
    </reaction>
</comment>
<dbReference type="InterPro" id="IPR012310">
    <property type="entry name" value="DNA_ligase_ATP-dep_cent"/>
</dbReference>
<evidence type="ECO:0000256" key="3">
    <source>
        <dbReference type="ARBA" id="ARBA00034003"/>
    </source>
</evidence>
<dbReference type="InterPro" id="IPR012340">
    <property type="entry name" value="NA-bd_OB-fold"/>
</dbReference>
<evidence type="ECO:0000313" key="6">
    <source>
        <dbReference type="Proteomes" id="UP001240150"/>
    </source>
</evidence>
<dbReference type="InterPro" id="IPR050191">
    <property type="entry name" value="ATP-dep_DNA_ligase"/>
</dbReference>
<accession>A0ABY8WUQ9</accession>
<sequence>MRAVPTGGLHEPRTRGTPQYEVKWDGWRCVAFCGKDIHLQSRQGSDLTRFYPDVVAHLDAALFPDTVLDGELVVWDPAAGRTSFAALQRRAVAGRDLSAEVRARPASLVVFDLLQLDGVELLDRPLLERRMLLEELCDGLAGITVCPATRDPDEARRWFDDLAATGCEGLVIKDLTSRYAPGGRGWWKWRRRTTTEAVVGGVVGAADRPTGLLLGRFTPSGRLHYVGQSTPLTARAGAELGALLTPAGPDHPWPQPLPAGWTGRFDRREPQPFVAVTPDTVVEIAVDEAAENGRWRHPVRYVRPRLELPASRLPPWSPAGLDADRIS</sequence>
<gene>
    <name evidence="5" type="ORF">ACTOB_004348</name>
</gene>
<keyword evidence="6" id="KW-1185">Reference proteome</keyword>
<evidence type="ECO:0000313" key="5">
    <source>
        <dbReference type="EMBL" id="WIN00633.1"/>
    </source>
</evidence>
<proteinExistence type="inferred from homology"/>
<feature type="domain" description="ATP-dependent DNA ligase family profile" evidence="4">
    <location>
        <begin position="99"/>
        <end position="244"/>
    </location>
</feature>
<dbReference type="PANTHER" id="PTHR45674:SF4">
    <property type="entry name" value="DNA LIGASE 1"/>
    <property type="match status" value="1"/>
</dbReference>
<dbReference type="PANTHER" id="PTHR45674">
    <property type="entry name" value="DNA LIGASE 1/3 FAMILY MEMBER"/>
    <property type="match status" value="1"/>
</dbReference>
<keyword evidence="2 5" id="KW-0436">Ligase</keyword>
<organism evidence="5 6">
    <name type="scientific">Actinoplanes oblitus</name>
    <dbReference type="NCBI Taxonomy" id="3040509"/>
    <lineage>
        <taxon>Bacteria</taxon>
        <taxon>Bacillati</taxon>
        <taxon>Actinomycetota</taxon>
        <taxon>Actinomycetes</taxon>
        <taxon>Micromonosporales</taxon>
        <taxon>Micromonosporaceae</taxon>
        <taxon>Actinoplanes</taxon>
    </lineage>
</organism>
<evidence type="ECO:0000256" key="2">
    <source>
        <dbReference type="ARBA" id="ARBA00022598"/>
    </source>
</evidence>
<dbReference type="Pfam" id="PF01068">
    <property type="entry name" value="DNA_ligase_A_M"/>
    <property type="match status" value="1"/>
</dbReference>
<comment type="similarity">
    <text evidence="1">Belongs to the ATP-dependent DNA ligase family.</text>
</comment>